<dbReference type="AlphaFoldDB" id="A0A1Z4BZB5"/>
<evidence type="ECO:0000313" key="2">
    <source>
        <dbReference type="Proteomes" id="UP000197019"/>
    </source>
</evidence>
<dbReference type="EMBL" id="CP022129">
    <property type="protein sequence ID" value="ASF46601.1"/>
    <property type="molecule type" value="Genomic_DNA"/>
</dbReference>
<protein>
    <submittedName>
        <fullName evidence="1">Uncharacterized protein</fullName>
    </submittedName>
</protein>
<name>A0A1Z4BZB5_9GAMM</name>
<dbReference type="Proteomes" id="UP000197019">
    <property type="component" value="Chromosome"/>
</dbReference>
<keyword evidence="2" id="KW-1185">Reference proteome</keyword>
<accession>A0A1Z4BZB5</accession>
<dbReference type="KEGG" id="mpsy:CEK71_11260"/>
<proteinExistence type="predicted"/>
<evidence type="ECO:0000313" key="1">
    <source>
        <dbReference type="EMBL" id="ASF46601.1"/>
    </source>
</evidence>
<gene>
    <name evidence="1" type="ORF">CEK71_11260</name>
</gene>
<sequence>MIYLMLRGHFCDIEKCSDESLPRRFLIGFSHPKARYFLLLRQKKVSKEKAARLPLDPALLGFVGGRRGKRG</sequence>
<reference evidence="1 2" key="1">
    <citation type="submission" date="2017-06" db="EMBL/GenBank/DDBJ databases">
        <title>Genome Sequencing of the methanotroph Methylovulum psychrotolerants str. HV10-M2 isolated from a high-altitude environment.</title>
        <authorList>
            <person name="Mateos-Rivera A."/>
        </authorList>
    </citation>
    <scope>NUCLEOTIDE SEQUENCE [LARGE SCALE GENOMIC DNA]</scope>
    <source>
        <strain evidence="1 2">HV10_M2</strain>
    </source>
</reference>
<organism evidence="1 2">
    <name type="scientific">Methylovulum psychrotolerans</name>
    <dbReference type="NCBI Taxonomy" id="1704499"/>
    <lineage>
        <taxon>Bacteria</taxon>
        <taxon>Pseudomonadati</taxon>
        <taxon>Pseudomonadota</taxon>
        <taxon>Gammaproteobacteria</taxon>
        <taxon>Methylococcales</taxon>
        <taxon>Methylococcaceae</taxon>
        <taxon>Methylovulum</taxon>
    </lineage>
</organism>